<keyword evidence="3" id="KW-1185">Reference proteome</keyword>
<name>A0A1B2I2R5_9BACT</name>
<evidence type="ECO:0000256" key="1">
    <source>
        <dbReference type="SAM" id="SignalP"/>
    </source>
</evidence>
<evidence type="ECO:0008006" key="4">
    <source>
        <dbReference type="Google" id="ProtNLM"/>
    </source>
</evidence>
<evidence type="ECO:0000313" key="2">
    <source>
        <dbReference type="EMBL" id="ANZ44242.1"/>
    </source>
</evidence>
<accession>A0A1B2I2R5</accession>
<dbReference type="SUPFAM" id="SSF111384">
    <property type="entry name" value="OmpH-like"/>
    <property type="match status" value="1"/>
</dbReference>
<dbReference type="AlphaFoldDB" id="A0A1B2I2R5"/>
<dbReference type="EMBL" id="CP016757">
    <property type="protein sequence ID" value="ANZ44242.1"/>
    <property type="molecule type" value="Genomic_DNA"/>
</dbReference>
<protein>
    <recommendedName>
        <fullName evidence="4">Molecular chaperone Skp</fullName>
    </recommendedName>
</protein>
<dbReference type="KEGG" id="cpor:BED41_03530"/>
<evidence type="ECO:0000313" key="3">
    <source>
        <dbReference type="Proteomes" id="UP000093044"/>
    </source>
</evidence>
<dbReference type="Proteomes" id="UP000093044">
    <property type="component" value="Chromosome"/>
</dbReference>
<proteinExistence type="predicted"/>
<dbReference type="GeneID" id="83056923"/>
<organism evidence="2 3">
    <name type="scientific">Cloacibacillus porcorum</name>
    <dbReference type="NCBI Taxonomy" id="1197717"/>
    <lineage>
        <taxon>Bacteria</taxon>
        <taxon>Thermotogati</taxon>
        <taxon>Synergistota</taxon>
        <taxon>Synergistia</taxon>
        <taxon>Synergistales</taxon>
        <taxon>Synergistaceae</taxon>
        <taxon>Cloacibacillus</taxon>
    </lineage>
</organism>
<reference evidence="2" key="1">
    <citation type="submission" date="2016-08" db="EMBL/GenBank/DDBJ databases">
        <title>Complete genome of Cloacibacillus porcorum.</title>
        <authorList>
            <person name="Looft T."/>
            <person name="Bayles D.O."/>
            <person name="Alt D.P."/>
        </authorList>
    </citation>
    <scope>NUCLEOTIDE SEQUENCE [LARGE SCALE GENOMIC DNA]</scope>
    <source>
        <strain evidence="2">CL-84</strain>
    </source>
</reference>
<feature type="chain" id="PRO_5008538882" description="Molecular chaperone Skp" evidence="1">
    <location>
        <begin position="29"/>
        <end position="159"/>
    </location>
</feature>
<dbReference type="RefSeq" id="WP_066743176.1">
    <property type="nucleotide sequence ID" value="NZ_CAUFKJ010000021.1"/>
</dbReference>
<gene>
    <name evidence="2" type="ORF">BED41_03530</name>
</gene>
<feature type="signal peptide" evidence="1">
    <location>
        <begin position="1"/>
        <end position="28"/>
    </location>
</feature>
<sequence>MYIVKNIQRIIFVMLLCGMLLASIPARAAEVAVVDIVRVIDASSPGKAGQEYIDKVRAELDAELSSYVKGLGNSKEAASLTEQKRLELARRFDQEFFYVLNILMKNLKEVAHGWLNNNKRGAKVIVAGGSVLAVSSGVDVSEDILRLFNEVKVDFTKGR</sequence>
<dbReference type="InterPro" id="IPR005632">
    <property type="entry name" value="Chaperone_Skp"/>
</dbReference>
<dbReference type="SMART" id="SM00935">
    <property type="entry name" value="OmpH"/>
    <property type="match status" value="1"/>
</dbReference>
<dbReference type="InterPro" id="IPR024930">
    <property type="entry name" value="Skp_dom_sf"/>
</dbReference>
<dbReference type="OrthoDB" id="7819at2"/>
<dbReference type="GO" id="GO:0051082">
    <property type="term" value="F:unfolded protein binding"/>
    <property type="evidence" value="ECO:0007669"/>
    <property type="project" value="InterPro"/>
</dbReference>
<keyword evidence="1" id="KW-0732">Signal</keyword>